<protein>
    <submittedName>
        <fullName evidence="2">Uncharacterized protein</fullName>
    </submittedName>
</protein>
<evidence type="ECO:0000313" key="3">
    <source>
        <dbReference type="EMBL" id="KAE9056162.1"/>
    </source>
</evidence>
<feature type="compositionally biased region" description="Basic and acidic residues" evidence="1">
    <location>
        <begin position="1"/>
        <end position="13"/>
    </location>
</feature>
<proteinExistence type="predicted"/>
<evidence type="ECO:0000313" key="2">
    <source>
        <dbReference type="EMBL" id="KAE8917039.1"/>
    </source>
</evidence>
<dbReference type="Proteomes" id="UP000429523">
    <property type="component" value="Unassembled WGS sequence"/>
</dbReference>
<evidence type="ECO:0000256" key="1">
    <source>
        <dbReference type="SAM" id="MobiDB-lite"/>
    </source>
</evidence>
<evidence type="ECO:0000313" key="5">
    <source>
        <dbReference type="Proteomes" id="UP000488956"/>
    </source>
</evidence>
<comment type="caution">
    <text evidence="2">The sequence shown here is derived from an EMBL/GenBank/DDBJ whole genome shotgun (WGS) entry which is preliminary data.</text>
</comment>
<reference evidence="2 4" key="1">
    <citation type="submission" date="2018-08" db="EMBL/GenBank/DDBJ databases">
        <title>Genomic investigation of the strawberry pathogen Phytophthora fragariae indicates pathogenicity is determined by transcriptional variation in three key races.</title>
        <authorList>
            <person name="Adams T.M."/>
            <person name="Armitage A.D."/>
            <person name="Sobczyk M.K."/>
            <person name="Bates H.J."/>
            <person name="Dunwell J.M."/>
            <person name="Nellist C.F."/>
            <person name="Harrison R.J."/>
        </authorList>
    </citation>
    <scope>NUCLEOTIDE SEQUENCE [LARGE SCALE GENOMIC DNA]</scope>
    <source>
        <strain evidence="2 4">NOV-9</strain>
        <strain evidence="3 5">ONT-3</strain>
    </source>
</reference>
<gene>
    <name evidence="2" type="ORF">PF009_g32640</name>
    <name evidence="3" type="ORF">PF010_g31872</name>
</gene>
<dbReference type="EMBL" id="QXFX01007992">
    <property type="protein sequence ID" value="KAE9056162.1"/>
    <property type="molecule type" value="Genomic_DNA"/>
</dbReference>
<sequence>MLVALTDRDRGRGDASSTVNTRRRRLQLVEERQRCGAGCGRPARFDVMAFATPWRLYAGGQLEDDGDNWYYKNDDYAALLVNGQLADSMSVVLAERGPHQPIDMMLVIAL</sequence>
<accession>A0A6A3D6N0</accession>
<dbReference type="Proteomes" id="UP000488956">
    <property type="component" value="Unassembled WGS sequence"/>
</dbReference>
<organism evidence="2 4">
    <name type="scientific">Phytophthora fragariae</name>
    <dbReference type="NCBI Taxonomy" id="53985"/>
    <lineage>
        <taxon>Eukaryota</taxon>
        <taxon>Sar</taxon>
        <taxon>Stramenopiles</taxon>
        <taxon>Oomycota</taxon>
        <taxon>Peronosporomycetes</taxon>
        <taxon>Peronosporales</taxon>
        <taxon>Peronosporaceae</taxon>
        <taxon>Phytophthora</taxon>
    </lineage>
</organism>
<evidence type="ECO:0000313" key="4">
    <source>
        <dbReference type="Proteomes" id="UP000429523"/>
    </source>
</evidence>
<name>A0A6A3D6N0_9STRA</name>
<dbReference type="AlphaFoldDB" id="A0A6A3D6N0"/>
<feature type="region of interest" description="Disordered" evidence="1">
    <location>
        <begin position="1"/>
        <end position="21"/>
    </location>
</feature>
<dbReference type="EMBL" id="QXGF01008197">
    <property type="protein sequence ID" value="KAE8917039.1"/>
    <property type="molecule type" value="Genomic_DNA"/>
</dbReference>